<dbReference type="AlphaFoldDB" id="A0A3P7JGN5"/>
<reference evidence="1 2" key="1">
    <citation type="submission" date="2018-11" db="EMBL/GenBank/DDBJ databases">
        <authorList>
            <consortium name="Pathogen Informatics"/>
        </authorList>
    </citation>
    <scope>NUCLEOTIDE SEQUENCE [LARGE SCALE GENOMIC DNA]</scope>
</reference>
<protein>
    <submittedName>
        <fullName evidence="1">Uncharacterized protein</fullName>
    </submittedName>
</protein>
<accession>A0A3P7JGN5</accession>
<name>A0A3P7JGN5_STRVU</name>
<evidence type="ECO:0000313" key="2">
    <source>
        <dbReference type="Proteomes" id="UP000270094"/>
    </source>
</evidence>
<organism evidence="1 2">
    <name type="scientific">Strongylus vulgaris</name>
    <name type="common">Blood worm</name>
    <dbReference type="NCBI Taxonomy" id="40348"/>
    <lineage>
        <taxon>Eukaryota</taxon>
        <taxon>Metazoa</taxon>
        <taxon>Ecdysozoa</taxon>
        <taxon>Nematoda</taxon>
        <taxon>Chromadorea</taxon>
        <taxon>Rhabditida</taxon>
        <taxon>Rhabditina</taxon>
        <taxon>Rhabditomorpha</taxon>
        <taxon>Strongyloidea</taxon>
        <taxon>Strongylidae</taxon>
        <taxon>Strongylus</taxon>
    </lineage>
</organism>
<keyword evidence="2" id="KW-1185">Reference proteome</keyword>
<evidence type="ECO:0000313" key="1">
    <source>
        <dbReference type="EMBL" id="VDM79119.1"/>
    </source>
</evidence>
<dbReference type="EMBL" id="UYYB01104008">
    <property type="protein sequence ID" value="VDM79119.1"/>
    <property type="molecule type" value="Genomic_DNA"/>
</dbReference>
<gene>
    <name evidence="1" type="ORF">SVUK_LOCUS14117</name>
</gene>
<dbReference type="Proteomes" id="UP000270094">
    <property type="component" value="Unassembled WGS sequence"/>
</dbReference>
<sequence>MCAYDITQRAKNTIDYARDKGNGLAAINTLKGGAVTLENIPEEIAILRDGTRFVYVQDLLLHIYYSEEKKPYK</sequence>
<proteinExistence type="predicted"/>